<reference evidence="6" key="1">
    <citation type="journal article" date="2014" name="Int. J. Syst. Evol. Microbiol.">
        <title>Complete genome sequence of Corynebacterium casei LMG S-19264T (=DSM 44701T), isolated from a smear-ripened cheese.</title>
        <authorList>
            <consortium name="US DOE Joint Genome Institute (JGI-PGF)"/>
            <person name="Walter F."/>
            <person name="Albersmeier A."/>
            <person name="Kalinowski J."/>
            <person name="Ruckert C."/>
        </authorList>
    </citation>
    <scope>NUCLEOTIDE SEQUENCE</scope>
    <source>
        <strain evidence="6">CCM 8711</strain>
    </source>
</reference>
<keyword evidence="2" id="KW-0813">Transport</keyword>
<protein>
    <recommendedName>
        <fullName evidence="5">ABC transporter domain-containing protein</fullName>
    </recommendedName>
</protein>
<keyword evidence="3" id="KW-0547">Nucleotide-binding</keyword>
<keyword evidence="7" id="KW-1185">Reference proteome</keyword>
<dbReference type="PANTHER" id="PTHR43335">
    <property type="entry name" value="ABC TRANSPORTER, ATP-BINDING PROTEIN"/>
    <property type="match status" value="1"/>
</dbReference>
<evidence type="ECO:0000259" key="5">
    <source>
        <dbReference type="PROSITE" id="PS50893"/>
    </source>
</evidence>
<evidence type="ECO:0000256" key="4">
    <source>
        <dbReference type="ARBA" id="ARBA00022840"/>
    </source>
</evidence>
<dbReference type="RefSeq" id="WP_188413201.1">
    <property type="nucleotide sequence ID" value="NZ_BMDO01000001.1"/>
</dbReference>
<dbReference type="SMART" id="SM00382">
    <property type="entry name" value="AAA"/>
    <property type="match status" value="1"/>
</dbReference>
<comment type="similarity">
    <text evidence="1">Belongs to the ABC transporter superfamily.</text>
</comment>
<dbReference type="InterPro" id="IPR017871">
    <property type="entry name" value="ABC_transporter-like_CS"/>
</dbReference>
<proteinExistence type="inferred from homology"/>
<dbReference type="AlphaFoldDB" id="A0A917J710"/>
<dbReference type="InterPro" id="IPR003439">
    <property type="entry name" value="ABC_transporter-like_ATP-bd"/>
</dbReference>
<comment type="caution">
    <text evidence="6">The sequence shown here is derived from an EMBL/GenBank/DDBJ whole genome shotgun (WGS) entry which is preliminary data.</text>
</comment>
<accession>A0A917J710</accession>
<sequence>MLTGSNLSKTYPSGKALDNVTIHIAPGQICGLLGRNGAGKSTLFKILCGLVKPDTGEVIINSQRPKPIGGIIERPGLYNYLNAFDNLKIFAGIQGAPADAASINQVLVKVGLPLTRKDPVRNFSLGMKQRLGIAIALLNNPECLVLDEPFSGLDPIGVTSLVQLIVNLAAKENIAILLSSHLMSEISKCCHFLYVIDQGRIVNSGITNQLISRHIRTFSITANQLATAKTLQNYEVKYGINDAKVTCDAKDIPALLQNLLNEGIKVTACTPELTLEELIKTPAV</sequence>
<keyword evidence="4" id="KW-0067">ATP-binding</keyword>
<dbReference type="PROSITE" id="PS00211">
    <property type="entry name" value="ABC_TRANSPORTER_1"/>
    <property type="match status" value="1"/>
</dbReference>
<dbReference type="InterPro" id="IPR003593">
    <property type="entry name" value="AAA+_ATPase"/>
</dbReference>
<evidence type="ECO:0000256" key="3">
    <source>
        <dbReference type="ARBA" id="ARBA00022741"/>
    </source>
</evidence>
<evidence type="ECO:0000256" key="2">
    <source>
        <dbReference type="ARBA" id="ARBA00022448"/>
    </source>
</evidence>
<gene>
    <name evidence="6" type="ORF">GCM10011425_03390</name>
</gene>
<dbReference type="GO" id="GO:0005524">
    <property type="term" value="F:ATP binding"/>
    <property type="evidence" value="ECO:0007669"/>
    <property type="project" value="UniProtKB-KW"/>
</dbReference>
<evidence type="ECO:0000256" key="1">
    <source>
        <dbReference type="ARBA" id="ARBA00005417"/>
    </source>
</evidence>
<organism evidence="6 7">
    <name type="scientific">Mucilaginibacter galii</name>
    <dbReference type="NCBI Taxonomy" id="2005073"/>
    <lineage>
        <taxon>Bacteria</taxon>
        <taxon>Pseudomonadati</taxon>
        <taxon>Bacteroidota</taxon>
        <taxon>Sphingobacteriia</taxon>
        <taxon>Sphingobacteriales</taxon>
        <taxon>Sphingobacteriaceae</taxon>
        <taxon>Mucilaginibacter</taxon>
    </lineage>
</organism>
<dbReference type="Pfam" id="PF00005">
    <property type="entry name" value="ABC_tran"/>
    <property type="match status" value="1"/>
</dbReference>
<evidence type="ECO:0000313" key="6">
    <source>
        <dbReference type="EMBL" id="GGI49127.1"/>
    </source>
</evidence>
<dbReference type="InterPro" id="IPR027417">
    <property type="entry name" value="P-loop_NTPase"/>
</dbReference>
<dbReference type="SUPFAM" id="SSF52540">
    <property type="entry name" value="P-loop containing nucleoside triphosphate hydrolases"/>
    <property type="match status" value="1"/>
</dbReference>
<feature type="domain" description="ABC transporter" evidence="5">
    <location>
        <begin position="2"/>
        <end position="223"/>
    </location>
</feature>
<dbReference type="Gene3D" id="3.40.50.300">
    <property type="entry name" value="P-loop containing nucleotide triphosphate hydrolases"/>
    <property type="match status" value="1"/>
</dbReference>
<reference evidence="6" key="2">
    <citation type="submission" date="2020-09" db="EMBL/GenBank/DDBJ databases">
        <authorList>
            <person name="Sun Q."/>
            <person name="Sedlacek I."/>
        </authorList>
    </citation>
    <scope>NUCLEOTIDE SEQUENCE</scope>
    <source>
        <strain evidence="6">CCM 8711</strain>
    </source>
</reference>
<dbReference type="Proteomes" id="UP000662074">
    <property type="component" value="Unassembled WGS sequence"/>
</dbReference>
<dbReference type="EMBL" id="BMDO01000001">
    <property type="protein sequence ID" value="GGI49127.1"/>
    <property type="molecule type" value="Genomic_DNA"/>
</dbReference>
<dbReference type="PROSITE" id="PS50893">
    <property type="entry name" value="ABC_TRANSPORTER_2"/>
    <property type="match status" value="1"/>
</dbReference>
<dbReference type="GO" id="GO:0016887">
    <property type="term" value="F:ATP hydrolysis activity"/>
    <property type="evidence" value="ECO:0007669"/>
    <property type="project" value="InterPro"/>
</dbReference>
<name>A0A917J710_9SPHI</name>
<evidence type="ECO:0000313" key="7">
    <source>
        <dbReference type="Proteomes" id="UP000662074"/>
    </source>
</evidence>